<protein>
    <submittedName>
        <fullName evidence="6">Translocation/assembly module TamB</fullName>
    </submittedName>
</protein>
<keyword evidence="2" id="KW-0812">Transmembrane</keyword>
<reference evidence="6 7" key="1">
    <citation type="submission" date="2019-08" db="EMBL/GenBank/DDBJ databases">
        <title>Marinobacter ZYF650 sp. nov., a marine bacterium isolated from seawater of the Mariana trench.</title>
        <authorList>
            <person name="Ahmad W."/>
        </authorList>
    </citation>
    <scope>NUCLEOTIDE SEQUENCE [LARGE SCALE GENOMIC DNA]</scope>
    <source>
        <strain evidence="6 7">ZYF650</strain>
    </source>
</reference>
<dbReference type="PANTHER" id="PTHR36985">
    <property type="entry name" value="TRANSLOCATION AND ASSEMBLY MODULE SUBUNIT TAMB"/>
    <property type="match status" value="1"/>
</dbReference>
<keyword evidence="3" id="KW-1133">Transmembrane helix</keyword>
<proteinExistence type="predicted"/>
<dbReference type="GO" id="GO:0005886">
    <property type="term" value="C:plasma membrane"/>
    <property type="evidence" value="ECO:0007669"/>
    <property type="project" value="InterPro"/>
</dbReference>
<feature type="domain" description="Translocation and assembly module TamB C-terminal" evidence="5">
    <location>
        <begin position="904"/>
        <end position="1227"/>
    </location>
</feature>
<keyword evidence="4" id="KW-0472">Membrane</keyword>
<evidence type="ECO:0000256" key="4">
    <source>
        <dbReference type="ARBA" id="ARBA00023136"/>
    </source>
</evidence>
<gene>
    <name evidence="6" type="ORF">FWJ25_05100</name>
</gene>
<evidence type="ECO:0000256" key="3">
    <source>
        <dbReference type="ARBA" id="ARBA00022989"/>
    </source>
</evidence>
<evidence type="ECO:0000259" key="5">
    <source>
        <dbReference type="Pfam" id="PF04357"/>
    </source>
</evidence>
<evidence type="ECO:0000313" key="7">
    <source>
        <dbReference type="Proteomes" id="UP000323161"/>
    </source>
</evidence>
<evidence type="ECO:0000256" key="1">
    <source>
        <dbReference type="ARBA" id="ARBA00004167"/>
    </source>
</evidence>
<dbReference type="GO" id="GO:0097347">
    <property type="term" value="C:TAM protein secretion complex"/>
    <property type="evidence" value="ECO:0007669"/>
    <property type="project" value="TreeGrafter"/>
</dbReference>
<dbReference type="AlphaFoldDB" id="A0A5B0VKI4"/>
<name>A0A5B0VKI4_9GAMM</name>
<evidence type="ECO:0000313" key="6">
    <source>
        <dbReference type="EMBL" id="KAA1175197.1"/>
    </source>
</evidence>
<sequence length="1227" mass="130830">MIWTAVILILLPVLLITAVLLALRSETGTAWVIDQIPGLDVSAGNGSLFGEWRAERLKWQGYGVFVQAEEPYIDWSPSCLFNKQLCLDSLNLRALVITTLPSEGSEKGNEGIDLPDVDLPIALRIGNVNLGPFVLNGSPVWDSVELSAQGSGSEWQLDKVAYRLGDLGVTARGRVTTRRDWPLDLHVSADIPPPSGENWNIDLSLAGSIRDLRVTGQSVGYLNATLSGRVSPLDPTLPAELRLTSSEFLALDTLPATLTLQNWTVDAKGSLESGFRTRTQATLPGTTGPIGLSVRGLVTTGGARDLSISLDEKAVEGQPGSVRLEGNVDWLQGLKAETGVSLQAFPWYSLLPDMAEPPVILETLSGNASWDNGVYHAGLTADVNGPQGRANVAAVINGDLEEASLTDLKVTTGAGALTGNGSVNFAGPLSWQAALALENFNPGYWVPILEANLSGSVETRGALRGEAIPDMLANWAVAGTWQGKPAVAEGNLDTSSGQWEVSDLAVSVGDNRISGKGAWGRTLFADFDVFLPSPGDLVAGLAGSVSATLKASGTPEQPDGTLTLKGRNLGWQDSVDAESLDLTAELQPGFHLDSQLQVRGLSAAGQRLESIMLEAKGTQENHTLTLEADHEGASLELAFAGGFDSVWAAWSGSLERGVIDVPGQNQLWELAEPATLDYPFGKELLFGAHCWRWSESSVCAGDQILLPEPRITYRISNFPTEALAPLFPETVQWKAMINGDVDLAVTPSGPDGHLSLDAGEGEFRVLLDGEWQSLVHKTLSSTVTLKPDNADMQLLLSGPELGQLAVDLSVDPRTPQRNVEGTFSLNGFDFALVGLLSGLQEVAGEISGEGRLAGPLMKPSVVGQLALTGGRVVDHRLPVPVEEAVASIDLKGYSADLSARIKSNARSQTILDGTVNWQGKPEAELRVSGERIPFALEPYASIELAPDLTISLRENDLSISGQVEVPRGSIEIKGLPAQAVSVSDDEVIVGVEKEEPVIRQLNMDVTVIVGEDQVTFAAFGVEGDLEGTIRIGNDMETRGTLQLVNGQYEAFGQELELRRARLVFVGNLTQPYLDIEAVRTVDAVVAGIRLSGPVQSPTSEVFSEPDMPQTDALSYVILGRAPQTQGDEGQMSRAALALGLTQASRFTGDIGEEFGIQNLMLEAEGSGEETSVVASGYLTDELSVRYGVGIFEPITTVALRYDLGRYFYLEAASGLAASLDIFYTRDF</sequence>
<keyword evidence="7" id="KW-1185">Reference proteome</keyword>
<dbReference type="Pfam" id="PF04357">
    <property type="entry name" value="TamB"/>
    <property type="match status" value="1"/>
</dbReference>
<evidence type="ECO:0000256" key="2">
    <source>
        <dbReference type="ARBA" id="ARBA00022692"/>
    </source>
</evidence>
<dbReference type="Proteomes" id="UP000323161">
    <property type="component" value="Unassembled WGS sequence"/>
</dbReference>
<accession>A0A5B0VKI4</accession>
<organism evidence="6 7">
    <name type="scientific">Marinobacter salinexigens</name>
    <dbReference type="NCBI Taxonomy" id="2919747"/>
    <lineage>
        <taxon>Bacteria</taxon>
        <taxon>Pseudomonadati</taxon>
        <taxon>Pseudomonadota</taxon>
        <taxon>Gammaproteobacteria</taxon>
        <taxon>Pseudomonadales</taxon>
        <taxon>Marinobacteraceae</taxon>
        <taxon>Marinobacter</taxon>
    </lineage>
</organism>
<comment type="subcellular location">
    <subcellularLocation>
        <location evidence="1">Membrane</location>
        <topology evidence="1">Single-pass membrane protein</topology>
    </subcellularLocation>
</comment>
<dbReference type="EMBL" id="VTUU01000002">
    <property type="protein sequence ID" value="KAA1175197.1"/>
    <property type="molecule type" value="Genomic_DNA"/>
</dbReference>
<comment type="caution">
    <text evidence="6">The sequence shown here is derived from an EMBL/GenBank/DDBJ whole genome shotgun (WGS) entry which is preliminary data.</text>
</comment>
<dbReference type="PANTHER" id="PTHR36985:SF1">
    <property type="entry name" value="TRANSLOCATION AND ASSEMBLY MODULE SUBUNIT TAMB"/>
    <property type="match status" value="1"/>
</dbReference>
<dbReference type="GO" id="GO:0009306">
    <property type="term" value="P:protein secretion"/>
    <property type="evidence" value="ECO:0007669"/>
    <property type="project" value="InterPro"/>
</dbReference>
<dbReference type="InterPro" id="IPR007452">
    <property type="entry name" value="TamB_C"/>
</dbReference>